<protein>
    <recommendedName>
        <fullName evidence="4">Beta-carotene 15,15'-monooxygenase</fullName>
    </recommendedName>
</protein>
<keyword evidence="1" id="KW-0472">Membrane</keyword>
<proteinExistence type="predicted"/>
<sequence length="262" mass="30036">MLAFLKESTFKANDVLFRAFNILKKHYVSVAGLCFVIFLVSQLIAFSASYFDYLELWFRVVLMLLSIVLFFGLQLVLIKRAILLSQGIEHANLMQYVPSTKQFVNFLFGLILCSLLGSILTLLIGVLFFPLVFMHVDKDFITYEVVPFLSAIVGGALLIRITFFPFFILERNVNFFRGVKLSLAFTRGNFFRVLTVFFLLGLSSLIAYFLLKIGYWYIAVFFMGISTFLFIPLVSLAMAVIYTDMMKEYKGSDDPELFKSII</sequence>
<feature type="transmembrane region" description="Helical" evidence="1">
    <location>
        <begin position="145"/>
        <end position="169"/>
    </location>
</feature>
<dbReference type="RefSeq" id="WP_202102299.1">
    <property type="nucleotide sequence ID" value="NZ_JAERTY010000003.1"/>
</dbReference>
<evidence type="ECO:0000313" key="2">
    <source>
        <dbReference type="EMBL" id="MBL1408545.1"/>
    </source>
</evidence>
<accession>A0ABS1R1H3</accession>
<organism evidence="2 3">
    <name type="scientific">Sphingobacterium faecale</name>
    <dbReference type="NCBI Taxonomy" id="2803775"/>
    <lineage>
        <taxon>Bacteria</taxon>
        <taxon>Pseudomonadati</taxon>
        <taxon>Bacteroidota</taxon>
        <taxon>Sphingobacteriia</taxon>
        <taxon>Sphingobacteriales</taxon>
        <taxon>Sphingobacteriaceae</taxon>
        <taxon>Sphingobacterium</taxon>
    </lineage>
</organism>
<feature type="transmembrane region" description="Helical" evidence="1">
    <location>
        <begin position="27"/>
        <end position="50"/>
    </location>
</feature>
<name>A0ABS1R1H3_9SPHI</name>
<dbReference type="Proteomes" id="UP000625283">
    <property type="component" value="Unassembled WGS sequence"/>
</dbReference>
<evidence type="ECO:0008006" key="4">
    <source>
        <dbReference type="Google" id="ProtNLM"/>
    </source>
</evidence>
<evidence type="ECO:0000256" key="1">
    <source>
        <dbReference type="SAM" id="Phobius"/>
    </source>
</evidence>
<keyword evidence="1" id="KW-0812">Transmembrane</keyword>
<feature type="transmembrane region" description="Helical" evidence="1">
    <location>
        <begin position="56"/>
        <end position="78"/>
    </location>
</feature>
<reference evidence="2 3" key="1">
    <citation type="submission" date="2021-01" db="EMBL/GenBank/DDBJ databases">
        <title>C459-1 draft genome sequence.</title>
        <authorList>
            <person name="Zhang X.-F."/>
        </authorList>
    </citation>
    <scope>NUCLEOTIDE SEQUENCE [LARGE SCALE GENOMIC DNA]</scope>
    <source>
        <strain evidence="3">C459-1</strain>
    </source>
</reference>
<comment type="caution">
    <text evidence="2">The sequence shown here is derived from an EMBL/GenBank/DDBJ whole genome shotgun (WGS) entry which is preliminary data.</text>
</comment>
<gene>
    <name evidence="2" type="ORF">JKG61_07260</name>
</gene>
<feature type="transmembrane region" description="Helical" evidence="1">
    <location>
        <begin position="190"/>
        <end position="210"/>
    </location>
</feature>
<dbReference type="EMBL" id="JAERTY010000003">
    <property type="protein sequence ID" value="MBL1408545.1"/>
    <property type="molecule type" value="Genomic_DNA"/>
</dbReference>
<keyword evidence="3" id="KW-1185">Reference proteome</keyword>
<feature type="transmembrane region" description="Helical" evidence="1">
    <location>
        <begin position="103"/>
        <end position="133"/>
    </location>
</feature>
<keyword evidence="1" id="KW-1133">Transmembrane helix</keyword>
<feature type="transmembrane region" description="Helical" evidence="1">
    <location>
        <begin position="216"/>
        <end position="242"/>
    </location>
</feature>
<evidence type="ECO:0000313" key="3">
    <source>
        <dbReference type="Proteomes" id="UP000625283"/>
    </source>
</evidence>